<dbReference type="Proteomes" id="UP000642107">
    <property type="component" value="Unassembled WGS sequence"/>
</dbReference>
<comment type="caution">
    <text evidence="2">The sequence shown here is derived from an EMBL/GenBank/DDBJ whole genome shotgun (WGS) entry which is preliminary data.</text>
</comment>
<evidence type="ECO:0000313" key="2">
    <source>
        <dbReference type="EMBL" id="MBD9700182.1"/>
    </source>
</evidence>
<evidence type="ECO:0008006" key="4">
    <source>
        <dbReference type="Google" id="ProtNLM"/>
    </source>
</evidence>
<evidence type="ECO:0000313" key="3">
    <source>
        <dbReference type="Proteomes" id="UP000642107"/>
    </source>
</evidence>
<feature type="compositionally biased region" description="Basic residues" evidence="1">
    <location>
        <begin position="1"/>
        <end position="10"/>
    </location>
</feature>
<proteinExistence type="predicted"/>
<protein>
    <recommendedName>
        <fullName evidence="4">SH3 domain-containing protein</fullName>
    </recommendedName>
</protein>
<dbReference type="EMBL" id="JACZDF010000007">
    <property type="protein sequence ID" value="MBD9700182.1"/>
    <property type="molecule type" value="Genomic_DNA"/>
</dbReference>
<dbReference type="RefSeq" id="WP_192281331.1">
    <property type="nucleotide sequence ID" value="NZ_JACZDF010000007.1"/>
</dbReference>
<sequence length="133" mass="14821">MWRRRGKRWKSANVLRTTSASGKKVGDYGPLSEDRWNDGTPPMHGFKAGTATERVRELDLGDRIRVERREKHWYAVGPGGDYGQLRWRAGDSPIMTKSGVAVHLPASGTLEISWLEVSAENEVIDVGGVVYPD</sequence>
<reference evidence="2 3" key="1">
    <citation type="submission" date="2020-09" db="EMBL/GenBank/DDBJ databases">
        <title>Flavimobilis rhizosphaerae sp. nov., isolated from rhizosphere soil of Spartina alterniflora.</title>
        <authorList>
            <person name="Hanqin C."/>
        </authorList>
    </citation>
    <scope>NUCLEOTIDE SEQUENCE [LARGE SCALE GENOMIC DNA]</scope>
    <source>
        <strain evidence="2 3">GY 10621</strain>
    </source>
</reference>
<gene>
    <name evidence="2" type="ORF">IGS67_11895</name>
</gene>
<keyword evidence="3" id="KW-1185">Reference proteome</keyword>
<feature type="region of interest" description="Disordered" evidence="1">
    <location>
        <begin position="1"/>
        <end position="47"/>
    </location>
</feature>
<evidence type="ECO:0000256" key="1">
    <source>
        <dbReference type="SAM" id="MobiDB-lite"/>
    </source>
</evidence>
<accession>A0ABR9DV12</accession>
<name>A0ABR9DV12_9MICO</name>
<organism evidence="2 3">
    <name type="scientific">Flavimobilis rhizosphaerae</name>
    <dbReference type="NCBI Taxonomy" id="2775421"/>
    <lineage>
        <taxon>Bacteria</taxon>
        <taxon>Bacillati</taxon>
        <taxon>Actinomycetota</taxon>
        <taxon>Actinomycetes</taxon>
        <taxon>Micrococcales</taxon>
        <taxon>Jonesiaceae</taxon>
        <taxon>Flavimobilis</taxon>
    </lineage>
</organism>